<dbReference type="EMBL" id="CM055107">
    <property type="protein sequence ID" value="KAJ7526465.1"/>
    <property type="molecule type" value="Genomic_DNA"/>
</dbReference>
<gene>
    <name evidence="1" type="ORF">O6H91_16G007500</name>
</gene>
<proteinExistence type="predicted"/>
<organism evidence="1 2">
    <name type="scientific">Diphasiastrum complanatum</name>
    <name type="common">Issler's clubmoss</name>
    <name type="synonym">Lycopodium complanatum</name>
    <dbReference type="NCBI Taxonomy" id="34168"/>
    <lineage>
        <taxon>Eukaryota</taxon>
        <taxon>Viridiplantae</taxon>
        <taxon>Streptophyta</taxon>
        <taxon>Embryophyta</taxon>
        <taxon>Tracheophyta</taxon>
        <taxon>Lycopodiopsida</taxon>
        <taxon>Lycopodiales</taxon>
        <taxon>Lycopodiaceae</taxon>
        <taxon>Lycopodioideae</taxon>
        <taxon>Diphasiastrum</taxon>
    </lineage>
</organism>
<evidence type="ECO:0000313" key="1">
    <source>
        <dbReference type="EMBL" id="KAJ7526465.1"/>
    </source>
</evidence>
<accession>A0ACC2B9R4</accession>
<evidence type="ECO:0000313" key="2">
    <source>
        <dbReference type="Proteomes" id="UP001162992"/>
    </source>
</evidence>
<keyword evidence="2" id="KW-1185">Reference proteome</keyword>
<protein>
    <submittedName>
        <fullName evidence="1">Uncharacterized protein</fullName>
    </submittedName>
</protein>
<reference evidence="2" key="1">
    <citation type="journal article" date="2024" name="Proc. Natl. Acad. Sci. U.S.A.">
        <title>Extraordinary preservation of gene collinearity over three hundred million years revealed in homosporous lycophytes.</title>
        <authorList>
            <person name="Li C."/>
            <person name="Wickell D."/>
            <person name="Kuo L.Y."/>
            <person name="Chen X."/>
            <person name="Nie B."/>
            <person name="Liao X."/>
            <person name="Peng D."/>
            <person name="Ji J."/>
            <person name="Jenkins J."/>
            <person name="Williams M."/>
            <person name="Shu S."/>
            <person name="Plott C."/>
            <person name="Barry K."/>
            <person name="Rajasekar S."/>
            <person name="Grimwood J."/>
            <person name="Han X."/>
            <person name="Sun S."/>
            <person name="Hou Z."/>
            <person name="He W."/>
            <person name="Dai G."/>
            <person name="Sun C."/>
            <person name="Schmutz J."/>
            <person name="Leebens-Mack J.H."/>
            <person name="Li F.W."/>
            <person name="Wang L."/>
        </authorList>
    </citation>
    <scope>NUCLEOTIDE SEQUENCE [LARGE SCALE GENOMIC DNA]</scope>
    <source>
        <strain evidence="2">cv. PW_Plant_1</strain>
    </source>
</reference>
<comment type="caution">
    <text evidence="1">The sequence shown here is derived from an EMBL/GenBank/DDBJ whole genome shotgun (WGS) entry which is preliminary data.</text>
</comment>
<dbReference type="Proteomes" id="UP001162992">
    <property type="component" value="Chromosome 16"/>
</dbReference>
<sequence>MAELSGSSGLANSHTLNNNNNNNRSSPTLSQSSPSHSASASVSTLKRKRAPPPPASSADEPPPISMGIPHHAFYPHSSDSAGNPNSHEEDEEVELAAGETGSMPLRQPMDGANGGGADAEDEDEDDANEDEVEGEDEEEEDQEDEEDEPDSMQQFSAARLEGSARAPGASSLQPLAPVKAEPSTEAPPATQLGFGGSAQPSLSIVKEEPNKTTSVESIQTSGAYCSREDNLKKEEDAGRVKFVCYNNDGVDQHMIWLIGLKNIFSRQLPNMPKEYIVRLVMDRSHKSMMIIKQNQVIGGITYRPYSSQRFGEIAFCAITADEQVKGYGTRLMNHLKQYARDVDGLTHFLTYADNNAVGYFTKQGFTKEIELEKERWQGYIKDYDGGTLMECKIDPKLPYTDLPIMIRRQRQVVKVFTWQYEAMLYEAIDEKIRELSNCHIVYPGLEIPKKDAGVPRRPLRIEDIPGLKEAGWAPDQFGYTRIRLVNATSEGPPTRQSLNNFMRSLLKVVTEHIDSWPFKEPVDGREVPDYYDIIKDPIDLRTISKRLDSEQYFLTLEMFVADMRRMFANARVYNSPETIYYKCANRLESVFMNKLQAGIQASSRPQHG</sequence>
<name>A0ACC2B9R4_DIPCM</name>